<sequence length="603" mass="70076">MDEDSRILEMLEDVENDNFSTSGESYAEDSHQSDGNSYITDSDADHSTTLSSSNISYTSPAIAVAANNINNNDNEIDSDSVVSSDSNTDAEEDESDWEDEKFGNIQDFEFDVSTAGTKFEINNETSAIDVFFKFWDEEVFNLLLTCTNNYAKKIGTLTRPHTKGSRAKNITKITREDLEKFIGLCLLKSQLKIPILRKAFSNNPMYYHPIFNYTMSGRKFEKILRCFNSSEGVSINPCDRLHKVSTLVDILKNKFQSNFSPYEALSLDESMLLWRGRLLFRQYIKNKKNKYGIKFFELCTPDGYVLNTEIYKGKTDQVSNGSKINDLVIRLMKPYLNKGHHLYMDNFYNSVDLSNILYKKKTHTTGTLRSNRKKNPKSITTKTLKLKFGQHVFAKKGPIYVSRWRDKREVLSITTGHKPEMVSVKNKYGQQKMKPKHIAEYNLNMSGIDRSDQMISYYSSPRKTIRWYKKVIFHFLDISVWNAYYLYKKSLSTSNYRFIDFREAIIQKLIYLPENIIHGNQLIKNKNIRRNMNNLPRPTSPILGHMQEKIPHPPGWKRSGYFLRCRQCTKQKKVKQTSWRCKMCPEQPPLCPGICFSMYHKLE</sequence>
<feature type="domain" description="PiggyBac transposable element-derived protein" evidence="2">
    <location>
        <begin position="127"/>
        <end position="484"/>
    </location>
</feature>
<gene>
    <name evidence="3" type="ORF">MEUPH1_LOCUS11560</name>
</gene>
<evidence type="ECO:0000259" key="2">
    <source>
        <dbReference type="Pfam" id="PF13843"/>
    </source>
</evidence>
<name>A0AAV0WIR8_9HEMI</name>
<feature type="compositionally biased region" description="Acidic residues" evidence="1">
    <location>
        <begin position="88"/>
        <end position="98"/>
    </location>
</feature>
<comment type="caution">
    <text evidence="3">The sequence shown here is derived from an EMBL/GenBank/DDBJ whole genome shotgun (WGS) entry which is preliminary data.</text>
</comment>
<dbReference type="PANTHER" id="PTHR46599:SF3">
    <property type="entry name" value="PIGGYBAC TRANSPOSABLE ELEMENT-DERIVED PROTEIN 4"/>
    <property type="match status" value="1"/>
</dbReference>
<reference evidence="3 4" key="1">
    <citation type="submission" date="2023-01" db="EMBL/GenBank/DDBJ databases">
        <authorList>
            <person name="Whitehead M."/>
        </authorList>
    </citation>
    <scope>NUCLEOTIDE SEQUENCE [LARGE SCALE GENOMIC DNA]</scope>
</reference>
<dbReference type="Pfam" id="PF13843">
    <property type="entry name" value="DDE_Tnp_1_7"/>
    <property type="match status" value="1"/>
</dbReference>
<evidence type="ECO:0000313" key="4">
    <source>
        <dbReference type="Proteomes" id="UP001160148"/>
    </source>
</evidence>
<feature type="region of interest" description="Disordered" evidence="1">
    <location>
        <begin position="14"/>
        <end position="51"/>
    </location>
</feature>
<dbReference type="Proteomes" id="UP001160148">
    <property type="component" value="Unassembled WGS sequence"/>
</dbReference>
<feature type="region of interest" description="Disordered" evidence="1">
    <location>
        <begin position="72"/>
        <end position="98"/>
    </location>
</feature>
<evidence type="ECO:0000313" key="3">
    <source>
        <dbReference type="EMBL" id="CAI6355743.1"/>
    </source>
</evidence>
<dbReference type="InterPro" id="IPR029526">
    <property type="entry name" value="PGBD"/>
</dbReference>
<keyword evidence="4" id="KW-1185">Reference proteome</keyword>
<dbReference type="PANTHER" id="PTHR46599">
    <property type="entry name" value="PIGGYBAC TRANSPOSABLE ELEMENT-DERIVED PROTEIN 4"/>
    <property type="match status" value="1"/>
</dbReference>
<organism evidence="3 4">
    <name type="scientific">Macrosiphum euphorbiae</name>
    <name type="common">potato aphid</name>
    <dbReference type="NCBI Taxonomy" id="13131"/>
    <lineage>
        <taxon>Eukaryota</taxon>
        <taxon>Metazoa</taxon>
        <taxon>Ecdysozoa</taxon>
        <taxon>Arthropoda</taxon>
        <taxon>Hexapoda</taxon>
        <taxon>Insecta</taxon>
        <taxon>Pterygota</taxon>
        <taxon>Neoptera</taxon>
        <taxon>Paraneoptera</taxon>
        <taxon>Hemiptera</taxon>
        <taxon>Sternorrhyncha</taxon>
        <taxon>Aphidomorpha</taxon>
        <taxon>Aphidoidea</taxon>
        <taxon>Aphididae</taxon>
        <taxon>Macrosiphini</taxon>
        <taxon>Macrosiphum</taxon>
    </lineage>
</organism>
<accession>A0AAV0WIR8</accession>
<protein>
    <recommendedName>
        <fullName evidence="2">PiggyBac transposable element-derived protein domain-containing protein</fullName>
    </recommendedName>
</protein>
<feature type="compositionally biased region" description="Low complexity" evidence="1">
    <location>
        <begin position="72"/>
        <end position="87"/>
    </location>
</feature>
<evidence type="ECO:0000256" key="1">
    <source>
        <dbReference type="SAM" id="MobiDB-lite"/>
    </source>
</evidence>
<proteinExistence type="predicted"/>
<dbReference type="EMBL" id="CARXXK010000002">
    <property type="protein sequence ID" value="CAI6355743.1"/>
    <property type="molecule type" value="Genomic_DNA"/>
</dbReference>
<dbReference type="AlphaFoldDB" id="A0AAV0WIR8"/>